<sequence>MKRFEDTAKRCADRVREEQKVRLVSHIDADGLASAAIATKAIERAGIRVEVDFVKQLDELVLDRIGRSASGVVIFTDLGSSMIGEMAKYAFTPIILDHHIPPDVDSDTENFDFHLNPHFFGINGSYELSGSGVAYIFAQMLAENHENRDLADMAIVGAVGDLQDKKYRQLVGVNRQILEEASELGIISYEKDLRIFGRQTRPIQRMLQYSSEPHLPGITGDERGCLDFFSRVGISLKDADDMRWRRWIDLTPDEKQRIVSGLVEHCVKHGVDGVERLIGEVYTLSREPVGSELRDATEFSTLLNSTARYGEAQIGLRIAMGDREEAYKRSKELLREHRRNLTAGVNFVKETGITVLKNIQYFNAGDHIKETIVGIIAGMSVNTLSKENLPIVGFAKCDDGLKVSARAPYSLVKRGLNLADAITASAKEVNGFGGGHDIAAGGVIPENQMERFLVMLDEEVGKQIN</sequence>
<evidence type="ECO:0000259" key="3">
    <source>
        <dbReference type="Pfam" id="PF21763"/>
    </source>
</evidence>
<organism evidence="4 5">
    <name type="scientific">Candidatus Syntropharchaeum caldarium</name>
    <dbReference type="NCBI Taxonomy" id="1838285"/>
    <lineage>
        <taxon>Archaea</taxon>
        <taxon>Methanobacteriati</taxon>
        <taxon>Methanobacteriota</taxon>
        <taxon>Stenosarchaea group</taxon>
        <taxon>Methanomicrobia</taxon>
        <taxon>Methanosarcinales</taxon>
        <taxon>ANME-2 cluster</taxon>
        <taxon>Candidatus Syntropharchaeum</taxon>
    </lineage>
</organism>
<dbReference type="Pfam" id="PF02272">
    <property type="entry name" value="DHHA1"/>
    <property type="match status" value="1"/>
</dbReference>
<evidence type="ECO:0000313" key="5">
    <source>
        <dbReference type="Proteomes" id="UP000186940"/>
    </source>
</evidence>
<name>A0A1F2PB12_9EURY</name>
<feature type="domain" description="DHHA1" evidence="2">
    <location>
        <begin position="365"/>
        <end position="460"/>
    </location>
</feature>
<comment type="caution">
    <text evidence="4">The sequence shown here is derived from an EMBL/GenBank/DDBJ whole genome shotgun (WGS) entry which is preliminary data.</text>
</comment>
<evidence type="ECO:0000313" key="4">
    <source>
        <dbReference type="EMBL" id="OFV67826.1"/>
    </source>
</evidence>
<evidence type="ECO:0000259" key="2">
    <source>
        <dbReference type="Pfam" id="PF02272"/>
    </source>
</evidence>
<dbReference type="GO" id="GO:0004527">
    <property type="term" value="F:exonuclease activity"/>
    <property type="evidence" value="ECO:0007669"/>
    <property type="project" value="UniProtKB-KW"/>
</dbReference>
<dbReference type="Pfam" id="PF21763">
    <property type="entry name" value="DHH_CID"/>
    <property type="match status" value="1"/>
</dbReference>
<protein>
    <submittedName>
        <fullName evidence="4">Single-stranded-DNA-specific exonuclease RecJ</fullName>
    </submittedName>
</protein>
<dbReference type="Gene3D" id="3.90.1640.30">
    <property type="match status" value="1"/>
</dbReference>
<dbReference type="Proteomes" id="UP000186940">
    <property type="component" value="Unassembled WGS sequence"/>
</dbReference>
<keyword evidence="4" id="KW-0269">Exonuclease</keyword>
<dbReference type="Gene3D" id="3.10.310.30">
    <property type="match status" value="1"/>
</dbReference>
<feature type="domain" description="DDH" evidence="1">
    <location>
        <begin position="21"/>
        <end position="157"/>
    </location>
</feature>
<dbReference type="InterPro" id="IPR003156">
    <property type="entry name" value="DHHA1_dom"/>
</dbReference>
<keyword evidence="5" id="KW-1185">Reference proteome</keyword>
<feature type="domain" description="DHH-CID" evidence="3">
    <location>
        <begin position="195"/>
        <end position="274"/>
    </location>
</feature>
<dbReference type="PANTHER" id="PTHR30255:SF3">
    <property type="entry name" value="SINGLE-STRANDED-DNA-SPECIFIC EXONUCLEASE RECJ"/>
    <property type="match status" value="1"/>
</dbReference>
<dbReference type="SUPFAM" id="SSF64182">
    <property type="entry name" value="DHH phosphoesterases"/>
    <property type="match status" value="1"/>
</dbReference>
<reference evidence="4" key="1">
    <citation type="submission" date="2016-05" db="EMBL/GenBank/DDBJ databases">
        <title>Microbial consortia oxidize butane by reversing methanogenesis.</title>
        <authorList>
            <person name="Laso-Perez R."/>
            <person name="Richter M."/>
            <person name="Wegener G."/>
            <person name="Musat F."/>
        </authorList>
    </citation>
    <scope>NUCLEOTIDE SEQUENCE [LARGE SCALE GENOMIC DNA]</scope>
    <source>
        <strain evidence="4">BOX2</strain>
    </source>
</reference>
<dbReference type="PATRIC" id="fig|1838285.3.peg.1220"/>
<dbReference type="AlphaFoldDB" id="A0A1F2PB12"/>
<accession>A0A1F2PB12</accession>
<gene>
    <name evidence="4" type="ORF">SCAL_001201</name>
</gene>
<proteinExistence type="predicted"/>
<keyword evidence="4" id="KW-0378">Hydrolase</keyword>
<dbReference type="InterPro" id="IPR001667">
    <property type="entry name" value="DDH_dom"/>
</dbReference>
<dbReference type="InterPro" id="IPR038763">
    <property type="entry name" value="DHH_sf"/>
</dbReference>
<dbReference type="EMBL" id="LYOS01000003">
    <property type="protein sequence ID" value="OFV67826.1"/>
    <property type="molecule type" value="Genomic_DNA"/>
</dbReference>
<dbReference type="STRING" id="1838285.SCAL_001201"/>
<dbReference type="PANTHER" id="PTHR30255">
    <property type="entry name" value="SINGLE-STRANDED-DNA-SPECIFIC EXONUCLEASE RECJ"/>
    <property type="match status" value="1"/>
</dbReference>
<dbReference type="InterPro" id="IPR051673">
    <property type="entry name" value="SSDNA_exonuclease_RecJ"/>
</dbReference>
<keyword evidence="4" id="KW-0540">Nuclease</keyword>
<dbReference type="GO" id="GO:0003676">
    <property type="term" value="F:nucleic acid binding"/>
    <property type="evidence" value="ECO:0007669"/>
    <property type="project" value="InterPro"/>
</dbReference>
<dbReference type="InterPro" id="IPR048515">
    <property type="entry name" value="DHH_CID"/>
</dbReference>
<dbReference type="Pfam" id="PF01368">
    <property type="entry name" value="DHH"/>
    <property type="match status" value="1"/>
</dbReference>
<evidence type="ECO:0000259" key="1">
    <source>
        <dbReference type="Pfam" id="PF01368"/>
    </source>
</evidence>